<name>A0A545THG5_9GAMM</name>
<dbReference type="OrthoDB" id="7584736at2"/>
<comment type="caution">
    <text evidence="1">The sequence shown here is derived from an EMBL/GenBank/DDBJ whole genome shotgun (WGS) entry which is preliminary data.</text>
</comment>
<dbReference type="EMBL" id="VIKR01000001">
    <property type="protein sequence ID" value="TQV76674.1"/>
    <property type="molecule type" value="Genomic_DNA"/>
</dbReference>
<accession>A0A545THG5</accession>
<gene>
    <name evidence="1" type="ORF">FLL45_01560</name>
</gene>
<organism evidence="1 2">
    <name type="scientific">Aliikangiella marina</name>
    <dbReference type="NCBI Taxonomy" id="1712262"/>
    <lineage>
        <taxon>Bacteria</taxon>
        <taxon>Pseudomonadati</taxon>
        <taxon>Pseudomonadota</taxon>
        <taxon>Gammaproteobacteria</taxon>
        <taxon>Oceanospirillales</taxon>
        <taxon>Pleioneaceae</taxon>
        <taxon>Aliikangiella</taxon>
    </lineage>
</organism>
<evidence type="ECO:0000313" key="1">
    <source>
        <dbReference type="EMBL" id="TQV76674.1"/>
    </source>
</evidence>
<evidence type="ECO:0000313" key="2">
    <source>
        <dbReference type="Proteomes" id="UP000317839"/>
    </source>
</evidence>
<proteinExistence type="predicted"/>
<dbReference type="AlphaFoldDB" id="A0A545THG5"/>
<reference evidence="1 2" key="1">
    <citation type="submission" date="2019-06" db="EMBL/GenBank/DDBJ databases">
        <title>Draft genome of Aliikangiella marina GYP-15.</title>
        <authorList>
            <person name="Wang G."/>
        </authorList>
    </citation>
    <scope>NUCLEOTIDE SEQUENCE [LARGE SCALE GENOMIC DNA]</scope>
    <source>
        <strain evidence="1 2">GYP-15</strain>
    </source>
</reference>
<dbReference type="RefSeq" id="WP_142888034.1">
    <property type="nucleotide sequence ID" value="NZ_VIKR01000001.1"/>
</dbReference>
<dbReference type="Proteomes" id="UP000317839">
    <property type="component" value="Unassembled WGS sequence"/>
</dbReference>
<dbReference type="InterPro" id="IPR038556">
    <property type="entry name" value="TAC_Gp13-like_sf"/>
</dbReference>
<protein>
    <submittedName>
        <fullName evidence="1">Uncharacterized protein</fullName>
    </submittedName>
</protein>
<dbReference type="Gene3D" id="3.30.2220.20">
    <property type="entry name" value="Phage tail assembly chaperone gp13-like"/>
    <property type="match status" value="1"/>
</dbReference>
<keyword evidence="2" id="KW-1185">Reference proteome</keyword>
<sequence length="115" mass="13087">MNSIAERILSTDDFKSEEIEIEEWGGKFLLKELSARDREHFEDLFIKVSNGKGTVRDVRARFIIKALHDLDGNRIFKSTDAQKLSEKSGSVINEVFEKAQKICGINVDIDEIEGN</sequence>